<gene>
    <name evidence="1" type="ORF">VDGE_30162</name>
</gene>
<sequence length="70" mass="7565">MNFRQAEMHSAQGTLVSLRVQGQLSLQASPTSVMTTYAVVHKRLLERSCSNSGWLIAVFASKGKPSSRGA</sequence>
<name>A0A444S0H3_VERDA</name>
<comment type="caution">
    <text evidence="1">The sequence shown here is derived from an EMBL/GenBank/DDBJ whole genome shotgun (WGS) entry which is preliminary data.</text>
</comment>
<accession>A0A444S0H3</accession>
<dbReference type="AlphaFoldDB" id="A0A444S0H3"/>
<evidence type="ECO:0000313" key="2">
    <source>
        <dbReference type="Proteomes" id="UP000288725"/>
    </source>
</evidence>
<evidence type="ECO:0000313" key="1">
    <source>
        <dbReference type="EMBL" id="RXG46887.1"/>
    </source>
</evidence>
<protein>
    <submittedName>
        <fullName evidence="1">Uncharacterized protein</fullName>
    </submittedName>
</protein>
<reference evidence="1 2" key="1">
    <citation type="submission" date="2018-12" db="EMBL/GenBank/DDBJ databases">
        <title>Genome of Verticillium dahliae isolate Getta Getta.</title>
        <authorList>
            <person name="Gardiner D.M."/>
        </authorList>
    </citation>
    <scope>NUCLEOTIDE SEQUENCE [LARGE SCALE GENOMIC DNA]</scope>
    <source>
        <strain evidence="1 2">Getta Getta</strain>
    </source>
</reference>
<dbReference type="Proteomes" id="UP000288725">
    <property type="component" value="Chromosome 8"/>
</dbReference>
<organism evidence="1 2">
    <name type="scientific">Verticillium dahliae</name>
    <name type="common">Verticillium wilt</name>
    <dbReference type="NCBI Taxonomy" id="27337"/>
    <lineage>
        <taxon>Eukaryota</taxon>
        <taxon>Fungi</taxon>
        <taxon>Dikarya</taxon>
        <taxon>Ascomycota</taxon>
        <taxon>Pezizomycotina</taxon>
        <taxon>Sordariomycetes</taxon>
        <taxon>Hypocreomycetidae</taxon>
        <taxon>Glomerellales</taxon>
        <taxon>Plectosphaerellaceae</taxon>
        <taxon>Verticillium</taxon>
    </lineage>
</organism>
<dbReference type="EMBL" id="RSDZ01000043">
    <property type="protein sequence ID" value="RXG46887.1"/>
    <property type="molecule type" value="Genomic_DNA"/>
</dbReference>
<proteinExistence type="predicted"/>